<feature type="binding site" evidence="5">
    <location>
        <position position="98"/>
    </location>
    <ligand>
        <name>ATP</name>
        <dbReference type="ChEBI" id="CHEBI:30616"/>
    </ligand>
</feature>
<dbReference type="Gene3D" id="3.30.200.20">
    <property type="entry name" value="Phosphorylase Kinase, domain 1"/>
    <property type="match status" value="1"/>
</dbReference>
<feature type="compositionally biased region" description="Polar residues" evidence="6">
    <location>
        <begin position="16"/>
        <end position="40"/>
    </location>
</feature>
<evidence type="ECO:0000256" key="5">
    <source>
        <dbReference type="PROSITE-ProRule" id="PRU10141"/>
    </source>
</evidence>
<dbReference type="PANTHER" id="PTHR43289">
    <property type="entry name" value="MITOGEN-ACTIVATED PROTEIN KINASE KINASE KINASE 20-RELATED"/>
    <property type="match status" value="1"/>
</dbReference>
<dbReference type="SMART" id="SM00219">
    <property type="entry name" value="TyrKc"/>
    <property type="match status" value="1"/>
</dbReference>
<dbReference type="InterPro" id="IPR008266">
    <property type="entry name" value="Tyr_kinase_AS"/>
</dbReference>
<evidence type="ECO:0000256" key="6">
    <source>
        <dbReference type="SAM" id="MobiDB-lite"/>
    </source>
</evidence>
<dbReference type="CDD" id="cd14014">
    <property type="entry name" value="STKc_PknB_like"/>
    <property type="match status" value="1"/>
</dbReference>
<accession>A0ABP8HXM0</accession>
<evidence type="ECO:0000313" key="8">
    <source>
        <dbReference type="EMBL" id="GAA4346950.1"/>
    </source>
</evidence>
<evidence type="ECO:0000259" key="7">
    <source>
        <dbReference type="PROSITE" id="PS50011"/>
    </source>
</evidence>
<dbReference type="Gene3D" id="1.10.510.10">
    <property type="entry name" value="Transferase(Phosphotransferase) domain 1"/>
    <property type="match status" value="1"/>
</dbReference>
<sequence>MTDQPRPTPSDDDPTQVITTRPAPSSAQQDDGATVINSGAPTIAPTAASRSGANTQAGLLPIGSHLAEFEVTRIVGQGGFGVVYEAWDPTLERVVAIKEYLPSSLSTRQGDGTVVPLSEQHRETFDLGMRSFINEARLLAQFDHPSLLKVYRFWQERGTTYMVMPFYRGDTLRQALQARQASGGGVDEGWLLRIMDGVTQALAVMHAANCYHRDIAPDNIILLEGSGRPVVLDFGAARRVITDKTQAITVILKPGYAPIEQYAEMPDMSQGAWTDVYALAAVMHVAVCGRAPPPSVARLLNDTYAPLAGNEALRQRYSPGLLAAIDAGLGVRPESRPQSMAALREALGLEGGATVIRPVPATQAGGARTVMPPPPPAAPAMQSKGQGMVIAAVASVAVLAAAGGWWWLQGRGDEGGRNGTATVAPAPPPAAQVAQAPAPPPPPPPPPPRARTPAESLQALAEGATPGFDVSASPRKAEVTVGKDKLGFEVRSKREGFVYVYLLSSGGEMFLLFPNLLDKYNKIAAGASLALPRASWPMDAGGPPGVNQFAVLVSEHERDFSSSGIQSEGVFPQFPLPVLAALEAARGSGPAPLLGKPVCPSGTPCKESYGTAFFKITEK</sequence>
<keyword evidence="9" id="KW-1185">Reference proteome</keyword>
<protein>
    <recommendedName>
        <fullName evidence="7">Protein kinase domain-containing protein</fullName>
    </recommendedName>
</protein>
<keyword evidence="3" id="KW-0418">Kinase</keyword>
<evidence type="ECO:0000256" key="1">
    <source>
        <dbReference type="ARBA" id="ARBA00022679"/>
    </source>
</evidence>
<dbReference type="PANTHER" id="PTHR43289:SF34">
    <property type="entry name" value="SERINE_THREONINE-PROTEIN KINASE YBDM-RELATED"/>
    <property type="match status" value="1"/>
</dbReference>
<dbReference type="Proteomes" id="UP001500975">
    <property type="component" value="Unassembled WGS sequence"/>
</dbReference>
<evidence type="ECO:0000256" key="3">
    <source>
        <dbReference type="ARBA" id="ARBA00022777"/>
    </source>
</evidence>
<proteinExistence type="predicted"/>
<keyword evidence="4 5" id="KW-0067">ATP-binding</keyword>
<dbReference type="InterPro" id="IPR000719">
    <property type="entry name" value="Prot_kinase_dom"/>
</dbReference>
<dbReference type="PROSITE" id="PS50011">
    <property type="entry name" value="PROTEIN_KINASE_DOM"/>
    <property type="match status" value="1"/>
</dbReference>
<feature type="domain" description="Protein kinase" evidence="7">
    <location>
        <begin position="69"/>
        <end position="348"/>
    </location>
</feature>
<feature type="compositionally biased region" description="Pro residues" evidence="6">
    <location>
        <begin position="437"/>
        <end position="450"/>
    </location>
</feature>
<gene>
    <name evidence="8" type="ORF">GCM10023165_31750</name>
</gene>
<evidence type="ECO:0000313" key="9">
    <source>
        <dbReference type="Proteomes" id="UP001500975"/>
    </source>
</evidence>
<dbReference type="InterPro" id="IPR017441">
    <property type="entry name" value="Protein_kinase_ATP_BS"/>
</dbReference>
<keyword evidence="2 5" id="KW-0547">Nucleotide-binding</keyword>
<evidence type="ECO:0000256" key="2">
    <source>
        <dbReference type="ARBA" id="ARBA00022741"/>
    </source>
</evidence>
<organism evidence="8 9">
    <name type="scientific">Variovorax defluvii</name>
    <dbReference type="NCBI Taxonomy" id="913761"/>
    <lineage>
        <taxon>Bacteria</taxon>
        <taxon>Pseudomonadati</taxon>
        <taxon>Pseudomonadota</taxon>
        <taxon>Betaproteobacteria</taxon>
        <taxon>Burkholderiales</taxon>
        <taxon>Comamonadaceae</taxon>
        <taxon>Variovorax</taxon>
    </lineage>
</organism>
<evidence type="ECO:0000256" key="4">
    <source>
        <dbReference type="ARBA" id="ARBA00022840"/>
    </source>
</evidence>
<dbReference type="InterPro" id="IPR025493">
    <property type="entry name" value="DUF4384"/>
</dbReference>
<dbReference type="PROSITE" id="PS00109">
    <property type="entry name" value="PROTEIN_KINASE_TYR"/>
    <property type="match status" value="1"/>
</dbReference>
<name>A0ABP8HXM0_9BURK</name>
<reference evidence="9" key="1">
    <citation type="journal article" date="2019" name="Int. J. Syst. Evol. Microbiol.">
        <title>The Global Catalogue of Microorganisms (GCM) 10K type strain sequencing project: providing services to taxonomists for standard genome sequencing and annotation.</title>
        <authorList>
            <consortium name="The Broad Institute Genomics Platform"/>
            <consortium name="The Broad Institute Genome Sequencing Center for Infectious Disease"/>
            <person name="Wu L."/>
            <person name="Ma J."/>
        </authorList>
    </citation>
    <scope>NUCLEOTIDE SEQUENCE [LARGE SCALE GENOMIC DNA]</scope>
    <source>
        <strain evidence="9">JCM 17804</strain>
    </source>
</reference>
<dbReference type="Pfam" id="PF14326">
    <property type="entry name" value="DUF4384"/>
    <property type="match status" value="1"/>
</dbReference>
<comment type="caution">
    <text evidence="8">The sequence shown here is derived from an EMBL/GenBank/DDBJ whole genome shotgun (WGS) entry which is preliminary data.</text>
</comment>
<dbReference type="RefSeq" id="WP_345539062.1">
    <property type="nucleotide sequence ID" value="NZ_BAABGJ010000043.1"/>
</dbReference>
<dbReference type="SUPFAM" id="SSF56112">
    <property type="entry name" value="Protein kinase-like (PK-like)"/>
    <property type="match status" value="1"/>
</dbReference>
<dbReference type="Pfam" id="PF00069">
    <property type="entry name" value="Pkinase"/>
    <property type="match status" value="1"/>
</dbReference>
<dbReference type="InterPro" id="IPR011009">
    <property type="entry name" value="Kinase-like_dom_sf"/>
</dbReference>
<feature type="region of interest" description="Disordered" evidence="6">
    <location>
        <begin position="411"/>
        <end position="454"/>
    </location>
</feature>
<dbReference type="InterPro" id="IPR020635">
    <property type="entry name" value="Tyr_kinase_cat_dom"/>
</dbReference>
<keyword evidence="1" id="KW-0808">Transferase</keyword>
<dbReference type="PROSITE" id="PS00107">
    <property type="entry name" value="PROTEIN_KINASE_ATP"/>
    <property type="match status" value="1"/>
</dbReference>
<dbReference type="EMBL" id="BAABGJ010000043">
    <property type="protein sequence ID" value="GAA4346950.1"/>
    <property type="molecule type" value="Genomic_DNA"/>
</dbReference>
<feature type="region of interest" description="Disordered" evidence="6">
    <location>
        <begin position="1"/>
        <end position="50"/>
    </location>
</feature>